<protein>
    <submittedName>
        <fullName evidence="1">Uncharacterized protein</fullName>
    </submittedName>
</protein>
<accession>A0ABC8JXZ8</accession>
<reference evidence="1 2" key="1">
    <citation type="submission" date="2022-03" db="EMBL/GenBank/DDBJ databases">
        <authorList>
            <person name="Macdonald S."/>
            <person name="Ahmed S."/>
            <person name="Newling K."/>
        </authorList>
    </citation>
    <scope>NUCLEOTIDE SEQUENCE [LARGE SCALE GENOMIC DNA]</scope>
</reference>
<name>A0ABC8JXZ8_ERUVS</name>
<proteinExistence type="predicted"/>
<gene>
    <name evidence="1" type="ORF">ERUC_LOCUS14543</name>
</gene>
<organism evidence="1 2">
    <name type="scientific">Eruca vesicaria subsp. sativa</name>
    <name type="common">Garden rocket</name>
    <name type="synonym">Eruca sativa</name>
    <dbReference type="NCBI Taxonomy" id="29727"/>
    <lineage>
        <taxon>Eukaryota</taxon>
        <taxon>Viridiplantae</taxon>
        <taxon>Streptophyta</taxon>
        <taxon>Embryophyta</taxon>
        <taxon>Tracheophyta</taxon>
        <taxon>Spermatophyta</taxon>
        <taxon>Magnoliopsida</taxon>
        <taxon>eudicotyledons</taxon>
        <taxon>Gunneridae</taxon>
        <taxon>Pentapetalae</taxon>
        <taxon>rosids</taxon>
        <taxon>malvids</taxon>
        <taxon>Brassicales</taxon>
        <taxon>Brassicaceae</taxon>
        <taxon>Brassiceae</taxon>
        <taxon>Eruca</taxon>
    </lineage>
</organism>
<comment type="caution">
    <text evidence="1">The sequence shown here is derived from an EMBL/GenBank/DDBJ whole genome shotgun (WGS) entry which is preliminary data.</text>
</comment>
<keyword evidence="2" id="KW-1185">Reference proteome</keyword>
<evidence type="ECO:0000313" key="1">
    <source>
        <dbReference type="EMBL" id="CAH8337526.1"/>
    </source>
</evidence>
<dbReference type="AlphaFoldDB" id="A0ABC8JXZ8"/>
<evidence type="ECO:0000313" key="2">
    <source>
        <dbReference type="Proteomes" id="UP001642260"/>
    </source>
</evidence>
<sequence>MKSYNNVQLAEETVAHHQVRALERVCAQNGADIFIDDKYNIYDAEKTYEVKAFSERERWRILYC</sequence>
<dbReference type="EMBL" id="CAKOAT010136488">
    <property type="protein sequence ID" value="CAH8337526.1"/>
    <property type="molecule type" value="Genomic_DNA"/>
</dbReference>
<dbReference type="Proteomes" id="UP001642260">
    <property type="component" value="Unassembled WGS sequence"/>
</dbReference>